<dbReference type="EMBL" id="MSLT01000001">
    <property type="protein sequence ID" value="OUD16168.1"/>
    <property type="molecule type" value="Genomic_DNA"/>
</dbReference>
<keyword evidence="5" id="KW-0488">Methylation</keyword>
<dbReference type="Gene3D" id="3.30.700.10">
    <property type="entry name" value="Glycoprotein, Type 4 Pilin"/>
    <property type="match status" value="1"/>
</dbReference>
<feature type="transmembrane region" description="Helical" evidence="10">
    <location>
        <begin position="12"/>
        <end position="36"/>
    </location>
</feature>
<name>A0A251XC52_9GAMM</name>
<reference evidence="12 13" key="1">
    <citation type="submission" date="2016-12" db="EMBL/GenBank/DDBJ databases">
        <title>Thioflexothrix psekupsii D3 genome sequencing and assembly.</title>
        <authorList>
            <person name="Fomenkov A."/>
            <person name="Vincze T."/>
            <person name="Grabovich M."/>
            <person name="Anton B.P."/>
            <person name="Dubinina G."/>
            <person name="Orlova M."/>
            <person name="Belousova E."/>
            <person name="Roberts R.J."/>
        </authorList>
    </citation>
    <scope>NUCLEOTIDE SEQUENCE [LARGE SCALE GENOMIC DNA]</scope>
    <source>
        <strain evidence="12">D3</strain>
    </source>
</reference>
<dbReference type="Pfam" id="PF08334">
    <property type="entry name" value="T2SSG"/>
    <property type="match status" value="1"/>
</dbReference>
<feature type="domain" description="Type II secretion system protein GspG C-terminal" evidence="11">
    <location>
        <begin position="35"/>
        <end position="134"/>
    </location>
</feature>
<evidence type="ECO:0000256" key="5">
    <source>
        <dbReference type="ARBA" id="ARBA00022481"/>
    </source>
</evidence>
<gene>
    <name evidence="12" type="ORF">TPSD3_00115</name>
</gene>
<dbReference type="InterPro" id="IPR010054">
    <property type="entry name" value="Type2_sec_GspG"/>
</dbReference>
<dbReference type="InterPro" id="IPR045584">
    <property type="entry name" value="Pilin-like"/>
</dbReference>
<keyword evidence="9 10" id="KW-0472">Membrane</keyword>
<comment type="subcellular location">
    <subcellularLocation>
        <location evidence="1">Cell inner membrane</location>
        <topology evidence="1">Single-pass membrane protein</topology>
    </subcellularLocation>
</comment>
<dbReference type="AlphaFoldDB" id="A0A251XC52"/>
<evidence type="ECO:0000256" key="8">
    <source>
        <dbReference type="ARBA" id="ARBA00022989"/>
    </source>
</evidence>
<dbReference type="GO" id="GO:0005886">
    <property type="term" value="C:plasma membrane"/>
    <property type="evidence" value="ECO:0007669"/>
    <property type="project" value="UniProtKB-SubCell"/>
</dbReference>
<dbReference type="GO" id="GO:0015627">
    <property type="term" value="C:type II protein secretion system complex"/>
    <property type="evidence" value="ECO:0007669"/>
    <property type="project" value="InterPro"/>
</dbReference>
<dbReference type="NCBIfam" id="TIGR01710">
    <property type="entry name" value="typeII_sec_gspG"/>
    <property type="match status" value="1"/>
</dbReference>
<dbReference type="Proteomes" id="UP000194798">
    <property type="component" value="Unassembled WGS sequence"/>
</dbReference>
<keyword evidence="6" id="KW-0997">Cell inner membrane</keyword>
<evidence type="ECO:0000256" key="2">
    <source>
        <dbReference type="ARBA" id="ARBA00009984"/>
    </source>
</evidence>
<evidence type="ECO:0000256" key="9">
    <source>
        <dbReference type="ARBA" id="ARBA00023136"/>
    </source>
</evidence>
<proteinExistence type="inferred from homology"/>
<evidence type="ECO:0000256" key="6">
    <source>
        <dbReference type="ARBA" id="ARBA00022519"/>
    </source>
</evidence>
<evidence type="ECO:0000256" key="7">
    <source>
        <dbReference type="ARBA" id="ARBA00022692"/>
    </source>
</evidence>
<dbReference type="GO" id="GO:0015628">
    <property type="term" value="P:protein secretion by the type II secretion system"/>
    <property type="evidence" value="ECO:0007669"/>
    <property type="project" value="InterPro"/>
</dbReference>
<comment type="similarity">
    <text evidence="2">Belongs to the GSP G family.</text>
</comment>
<dbReference type="PRINTS" id="PR00813">
    <property type="entry name" value="BCTERIALGSPG"/>
</dbReference>
<sequence>MLRFNARVSRGFTLIELLIVMAILGMLAAIVGPTVLNRFGESQVSAARNQLKAFETALDTHRLDTGKYPNGLDGLLRNTTNNPRWRGPYIKSSELPKDPWGNEYRYRLTGQTYQICSLGANSSEGGEGDDADVCL</sequence>
<dbReference type="InterPro" id="IPR012902">
    <property type="entry name" value="N_methyl_site"/>
</dbReference>
<evidence type="ECO:0000256" key="4">
    <source>
        <dbReference type="ARBA" id="ARBA00022475"/>
    </source>
</evidence>
<dbReference type="PANTHER" id="PTHR30093:SF44">
    <property type="entry name" value="TYPE II SECRETION SYSTEM CORE PROTEIN G"/>
    <property type="match status" value="1"/>
</dbReference>
<keyword evidence="7 10" id="KW-0812">Transmembrane</keyword>
<dbReference type="Pfam" id="PF07963">
    <property type="entry name" value="N_methyl"/>
    <property type="match status" value="1"/>
</dbReference>
<dbReference type="PROSITE" id="PS00409">
    <property type="entry name" value="PROKAR_NTER_METHYL"/>
    <property type="match status" value="1"/>
</dbReference>
<evidence type="ECO:0000313" key="12">
    <source>
        <dbReference type="EMBL" id="OUD16168.1"/>
    </source>
</evidence>
<keyword evidence="4" id="KW-1003">Cell membrane</keyword>
<dbReference type="NCBIfam" id="TIGR02532">
    <property type="entry name" value="IV_pilin_GFxxxE"/>
    <property type="match status" value="1"/>
</dbReference>
<comment type="caution">
    <text evidence="12">The sequence shown here is derived from an EMBL/GenBank/DDBJ whole genome shotgun (WGS) entry which is preliminary data.</text>
</comment>
<dbReference type="SUPFAM" id="SSF54523">
    <property type="entry name" value="Pili subunits"/>
    <property type="match status" value="1"/>
</dbReference>
<evidence type="ECO:0000259" key="11">
    <source>
        <dbReference type="Pfam" id="PF08334"/>
    </source>
</evidence>
<evidence type="ECO:0000256" key="3">
    <source>
        <dbReference type="ARBA" id="ARBA00020042"/>
    </source>
</evidence>
<organism evidence="12 13">
    <name type="scientific">Thioflexithrix psekupsensis</name>
    <dbReference type="NCBI Taxonomy" id="1570016"/>
    <lineage>
        <taxon>Bacteria</taxon>
        <taxon>Pseudomonadati</taxon>
        <taxon>Pseudomonadota</taxon>
        <taxon>Gammaproteobacteria</taxon>
        <taxon>Thiotrichales</taxon>
        <taxon>Thioflexithrix</taxon>
    </lineage>
</organism>
<keyword evidence="13" id="KW-1185">Reference proteome</keyword>
<protein>
    <recommendedName>
        <fullName evidence="3">Type II secretion system core protein G</fullName>
    </recommendedName>
</protein>
<evidence type="ECO:0000256" key="10">
    <source>
        <dbReference type="SAM" id="Phobius"/>
    </source>
</evidence>
<keyword evidence="8 10" id="KW-1133">Transmembrane helix</keyword>
<dbReference type="InterPro" id="IPR000983">
    <property type="entry name" value="Bac_GSPG_pilin"/>
</dbReference>
<evidence type="ECO:0000313" key="13">
    <source>
        <dbReference type="Proteomes" id="UP000194798"/>
    </source>
</evidence>
<accession>A0A251XC52</accession>
<evidence type="ECO:0000256" key="1">
    <source>
        <dbReference type="ARBA" id="ARBA00004377"/>
    </source>
</evidence>
<dbReference type="InterPro" id="IPR013545">
    <property type="entry name" value="T2SS_protein-GspG_C"/>
</dbReference>
<dbReference type="PANTHER" id="PTHR30093">
    <property type="entry name" value="GENERAL SECRETION PATHWAY PROTEIN G"/>
    <property type="match status" value="1"/>
</dbReference>